<dbReference type="EMBL" id="JBBPCC010000027">
    <property type="protein sequence ID" value="MEK8132259.1"/>
    <property type="molecule type" value="Genomic_DNA"/>
</dbReference>
<comment type="caution">
    <text evidence="2">The sequence shown here is derived from an EMBL/GenBank/DDBJ whole genome shotgun (WGS) entry which is preliminary data.</text>
</comment>
<sequence>MTGIHPSDQELLHYLNNRCPELELRRIGTHLDICPFCKRRLTVLLDIELALEELPLLKAPCELADRVLQALHVRGKRDIPGRTPPARPPVPIPPLAEAASSQTAYNPRWKRELTHGMLALAATYLFIASGIIGRITSLNTRELESGVRFGAAQLFQAMDAVSRHLLS</sequence>
<keyword evidence="1" id="KW-0472">Membrane</keyword>
<feature type="transmembrane region" description="Helical" evidence="1">
    <location>
        <begin position="117"/>
        <end position="135"/>
    </location>
</feature>
<name>A0ABU9DTQ9_9BACL</name>
<dbReference type="Proteomes" id="UP001469365">
    <property type="component" value="Unassembled WGS sequence"/>
</dbReference>
<reference evidence="2 3" key="1">
    <citation type="submission" date="2024-04" db="EMBL/GenBank/DDBJ databases">
        <title>draft genome sequnece of Paenibacillus filicis.</title>
        <authorList>
            <person name="Kim D.-U."/>
        </authorList>
    </citation>
    <scope>NUCLEOTIDE SEQUENCE [LARGE SCALE GENOMIC DNA]</scope>
    <source>
        <strain evidence="2 3">KACC14197</strain>
    </source>
</reference>
<protein>
    <recommendedName>
        <fullName evidence="4">Zinc-finger domain-containing protein</fullName>
    </recommendedName>
</protein>
<evidence type="ECO:0000256" key="1">
    <source>
        <dbReference type="SAM" id="Phobius"/>
    </source>
</evidence>
<gene>
    <name evidence="2" type="ORF">WMW72_30605</name>
</gene>
<organism evidence="2 3">
    <name type="scientific">Paenibacillus filicis</name>
    <dbReference type="NCBI Taxonomy" id="669464"/>
    <lineage>
        <taxon>Bacteria</taxon>
        <taxon>Bacillati</taxon>
        <taxon>Bacillota</taxon>
        <taxon>Bacilli</taxon>
        <taxon>Bacillales</taxon>
        <taxon>Paenibacillaceae</taxon>
        <taxon>Paenibacillus</taxon>
    </lineage>
</organism>
<keyword evidence="1" id="KW-0812">Transmembrane</keyword>
<keyword evidence="1" id="KW-1133">Transmembrane helix</keyword>
<accession>A0ABU9DTQ9</accession>
<proteinExistence type="predicted"/>
<dbReference type="Gene3D" id="1.10.10.1320">
    <property type="entry name" value="Anti-sigma factor, zinc-finger domain"/>
    <property type="match status" value="1"/>
</dbReference>
<keyword evidence="3" id="KW-1185">Reference proteome</keyword>
<evidence type="ECO:0000313" key="2">
    <source>
        <dbReference type="EMBL" id="MEK8132259.1"/>
    </source>
</evidence>
<dbReference type="InterPro" id="IPR041916">
    <property type="entry name" value="Anti_sigma_zinc_sf"/>
</dbReference>
<evidence type="ECO:0000313" key="3">
    <source>
        <dbReference type="Proteomes" id="UP001469365"/>
    </source>
</evidence>
<evidence type="ECO:0008006" key="4">
    <source>
        <dbReference type="Google" id="ProtNLM"/>
    </source>
</evidence>